<dbReference type="SUPFAM" id="SSF81301">
    <property type="entry name" value="Nucleotidyltransferase"/>
    <property type="match status" value="1"/>
</dbReference>
<dbReference type="Gene3D" id="3.30.460.10">
    <property type="entry name" value="Beta Polymerase, domain 2"/>
    <property type="match status" value="1"/>
</dbReference>
<feature type="compositionally biased region" description="Polar residues" evidence="1">
    <location>
        <begin position="739"/>
        <end position="760"/>
    </location>
</feature>
<feature type="region of interest" description="Disordered" evidence="1">
    <location>
        <begin position="731"/>
        <end position="760"/>
    </location>
</feature>
<evidence type="ECO:0000313" key="5">
    <source>
        <dbReference type="Proteomes" id="UP001418222"/>
    </source>
</evidence>
<dbReference type="InterPro" id="IPR058921">
    <property type="entry name" value="PAP/OAS1-rel"/>
</dbReference>
<evidence type="ECO:0000313" key="4">
    <source>
        <dbReference type="EMBL" id="KAK8933440.1"/>
    </source>
</evidence>
<dbReference type="InterPro" id="IPR043519">
    <property type="entry name" value="NT_sf"/>
</dbReference>
<keyword evidence="5" id="KW-1185">Reference proteome</keyword>
<feature type="domain" description="Poly(A) RNA polymerase mitochondrial-like central palm" evidence="2">
    <location>
        <begin position="44"/>
        <end position="159"/>
    </location>
</feature>
<dbReference type="Proteomes" id="UP001418222">
    <property type="component" value="Unassembled WGS sequence"/>
</dbReference>
<dbReference type="InterPro" id="IPR058920">
    <property type="entry name" value="PAP-OAS1-bd-rel"/>
</dbReference>
<dbReference type="InterPro" id="IPR054708">
    <property type="entry name" value="MTPAP-like_central"/>
</dbReference>
<comment type="caution">
    <text evidence="4">The sequence shown here is derived from an EMBL/GenBank/DDBJ whole genome shotgun (WGS) entry which is preliminary data.</text>
</comment>
<dbReference type="AlphaFoldDB" id="A0AAP0B928"/>
<feature type="compositionally biased region" description="Polar residues" evidence="1">
    <location>
        <begin position="448"/>
        <end position="468"/>
    </location>
</feature>
<dbReference type="CDD" id="cd05402">
    <property type="entry name" value="NT_PAP_TUTase"/>
    <property type="match status" value="1"/>
</dbReference>
<dbReference type="SUPFAM" id="SSF81631">
    <property type="entry name" value="PAP/OAS1 substrate-binding domain"/>
    <property type="match status" value="1"/>
</dbReference>
<accession>A0AAP0B928</accession>
<sequence length="1083" mass="121125">MGEHEDRLLPRDLVVLNGLLGDEVANAARVLDKERWLRAEERTADLLACIQPDLPSEERRNAVVDYVQRLIMNRFSCEIFTYGSVPLKTYLPDGDIDLTVFGENEDLKGIRKVLENEEKSENAKFCVKEVQYIQAEVKIIKCLVENIVVDISFNQVGGLCTLCFLEQIDHLISQNHLFKRSIILIKAWCYYESRILGAHHGLISTYALETLILYIFHAFNNSFTGPLEVLYRFLEFFSRFNWDNFCVSLWGPIPISSLPDMTAESPLKDGGELLLTGRLLEVCSTHYTVLPGGQESQGQQFVSKHFNVVDPLRTNNNLGRSVSKGNFYRIRSAFAFGEKSLAKLLDCPKEDLIAEVNQFFMNTWQRRSANRADAPAPAIRYLQPVKDGPAEESSHSRGSANLVKSTECFPNAYRTTKSSMESLSLRQNFCTNTIGSSNFDHMERANYSNQEEQGSYSFARTQSSSVMSETPADDHSRTRHGRVVQAGGSRRKNTNLDSSNIQTVMVSFDVAPQSDIVLKSYPDNTSFTTVDKEVASVYEALELQQQEQEDMINKIASLQAHNFIGQVQIPMHFTSPHPPLPLPPFQASIGYGQRNFVTWIDPSLGSTMQFPQGFISSQPPQYISNVDTQKSNFEELTVNERSCVTLLNQESRNIGSTRCLITDTEESQTLQFDERQHSSAGHFNYAHSSRLSNSGATENNDCPNTFQQQNSGANGIIIDDRNVNMRHIPMTQVRDGPNHTKSTRYNCGRNPSTSEVENSALENEQSEWEFEAAAKAASSQEDDESGNWISTTISTTSMPEHAVSYAPLAFSHSRSQLPGYYAQAHISGANSIIPLAPMLLGDSQQKMVDGSGVLPFSFHPAGPPVPFLTMVPVCNFSDDRAIFDNSTNQVENGNGVRHFRASPSGENFNPADNYDQFDHLMNLSISEGAAPSSSEEHRPDVLNSDFAIHTPSHGPFIYSSPSLVPPAYLHGHFPMNGPGRPYSANRNFTQIMSYAPRLVPVASLQAGYSRPYGIYNRYGDESRRYQGGTGTYLPSPASFREREFSNARNQRGGYRHDRGYQADGERTRINSKARSPGRYHSSN</sequence>
<feature type="domain" description="PAP/OAS1 substrate-binding-related" evidence="3">
    <location>
        <begin position="172"/>
        <end position="364"/>
    </location>
</feature>
<feature type="region of interest" description="Disordered" evidence="1">
    <location>
        <begin position="448"/>
        <end position="495"/>
    </location>
</feature>
<feature type="compositionally biased region" description="Basic and acidic residues" evidence="1">
    <location>
        <begin position="1054"/>
        <end position="1068"/>
    </location>
</feature>
<evidence type="ECO:0000256" key="1">
    <source>
        <dbReference type="SAM" id="MobiDB-lite"/>
    </source>
</evidence>
<protein>
    <recommendedName>
        <fullName evidence="6">Polymerase nucleotidyl transferase domain-containing protein</fullName>
    </recommendedName>
</protein>
<feature type="region of interest" description="Disordered" evidence="1">
    <location>
        <begin position="1045"/>
        <end position="1083"/>
    </location>
</feature>
<reference evidence="4 5" key="1">
    <citation type="journal article" date="2022" name="Nat. Plants">
        <title>Genomes of leafy and leafless Platanthera orchids illuminate the evolution of mycoheterotrophy.</title>
        <authorList>
            <person name="Li M.H."/>
            <person name="Liu K.W."/>
            <person name="Li Z."/>
            <person name="Lu H.C."/>
            <person name="Ye Q.L."/>
            <person name="Zhang D."/>
            <person name="Wang J.Y."/>
            <person name="Li Y.F."/>
            <person name="Zhong Z.M."/>
            <person name="Liu X."/>
            <person name="Yu X."/>
            <person name="Liu D.K."/>
            <person name="Tu X.D."/>
            <person name="Liu B."/>
            <person name="Hao Y."/>
            <person name="Liao X.Y."/>
            <person name="Jiang Y.T."/>
            <person name="Sun W.H."/>
            <person name="Chen J."/>
            <person name="Chen Y.Q."/>
            <person name="Ai Y."/>
            <person name="Zhai J.W."/>
            <person name="Wu S.S."/>
            <person name="Zhou Z."/>
            <person name="Hsiao Y.Y."/>
            <person name="Wu W.L."/>
            <person name="Chen Y.Y."/>
            <person name="Lin Y.F."/>
            <person name="Hsu J.L."/>
            <person name="Li C.Y."/>
            <person name="Wang Z.W."/>
            <person name="Zhao X."/>
            <person name="Zhong W.Y."/>
            <person name="Ma X.K."/>
            <person name="Ma L."/>
            <person name="Huang J."/>
            <person name="Chen G.Z."/>
            <person name="Huang M.Z."/>
            <person name="Huang L."/>
            <person name="Peng D.H."/>
            <person name="Luo Y.B."/>
            <person name="Zou S.Q."/>
            <person name="Chen S.P."/>
            <person name="Lan S."/>
            <person name="Tsai W.C."/>
            <person name="Van de Peer Y."/>
            <person name="Liu Z.J."/>
        </authorList>
    </citation>
    <scope>NUCLEOTIDE SEQUENCE [LARGE SCALE GENOMIC DNA]</scope>
    <source>
        <strain evidence="4">Lor287</strain>
    </source>
</reference>
<gene>
    <name evidence="4" type="ORF">KSP39_PZI015257</name>
</gene>
<dbReference type="EMBL" id="JBBWWQ010000013">
    <property type="protein sequence ID" value="KAK8933440.1"/>
    <property type="molecule type" value="Genomic_DNA"/>
</dbReference>
<feature type="region of interest" description="Disordered" evidence="1">
    <location>
        <begin position="685"/>
        <end position="711"/>
    </location>
</feature>
<proteinExistence type="predicted"/>
<evidence type="ECO:0000259" key="3">
    <source>
        <dbReference type="Pfam" id="PF26180"/>
    </source>
</evidence>
<dbReference type="Pfam" id="PF22600">
    <property type="entry name" value="MTPAP-like_central"/>
    <property type="match status" value="1"/>
</dbReference>
<organism evidence="4 5">
    <name type="scientific">Platanthera zijinensis</name>
    <dbReference type="NCBI Taxonomy" id="2320716"/>
    <lineage>
        <taxon>Eukaryota</taxon>
        <taxon>Viridiplantae</taxon>
        <taxon>Streptophyta</taxon>
        <taxon>Embryophyta</taxon>
        <taxon>Tracheophyta</taxon>
        <taxon>Spermatophyta</taxon>
        <taxon>Magnoliopsida</taxon>
        <taxon>Liliopsida</taxon>
        <taxon>Asparagales</taxon>
        <taxon>Orchidaceae</taxon>
        <taxon>Orchidoideae</taxon>
        <taxon>Orchideae</taxon>
        <taxon>Orchidinae</taxon>
        <taxon>Platanthera</taxon>
    </lineage>
</organism>
<dbReference type="Gene3D" id="1.10.1410.10">
    <property type="match status" value="1"/>
</dbReference>
<dbReference type="Pfam" id="PF26180">
    <property type="entry name" value="PAP-OAS1"/>
    <property type="match status" value="1"/>
</dbReference>
<evidence type="ECO:0000259" key="2">
    <source>
        <dbReference type="Pfam" id="PF22600"/>
    </source>
</evidence>
<name>A0AAP0B928_9ASPA</name>
<dbReference type="PANTHER" id="PTHR45979">
    <property type="entry name" value="PAP/OAS1 SUBSTRATE-BINDING DOMAIN SUPERFAMILY"/>
    <property type="match status" value="1"/>
</dbReference>
<evidence type="ECO:0008006" key="6">
    <source>
        <dbReference type="Google" id="ProtNLM"/>
    </source>
</evidence>
<dbReference type="PANTHER" id="PTHR45979:SF30">
    <property type="entry name" value="NUCLEOTIDYLTRANSFERASE"/>
    <property type="match status" value="1"/>
</dbReference>